<accession>A0AAW1Q4Q0</accession>
<gene>
    <name evidence="5" type="ORF">WJX72_010338</name>
</gene>
<dbReference type="InterPro" id="IPR036770">
    <property type="entry name" value="Ankyrin_rpt-contain_sf"/>
</dbReference>
<dbReference type="InterPro" id="IPR043136">
    <property type="entry name" value="B30.2/SPRY_sf"/>
</dbReference>
<evidence type="ECO:0000313" key="5">
    <source>
        <dbReference type="EMBL" id="KAK9815827.1"/>
    </source>
</evidence>
<feature type="repeat" description="ANK" evidence="3">
    <location>
        <begin position="139"/>
        <end position="172"/>
    </location>
</feature>
<dbReference type="PANTHER" id="PTHR24166:SF48">
    <property type="entry name" value="PROTEIN VAPYRIN"/>
    <property type="match status" value="1"/>
</dbReference>
<dbReference type="GO" id="GO:0004672">
    <property type="term" value="F:protein kinase activity"/>
    <property type="evidence" value="ECO:0007669"/>
    <property type="project" value="InterPro"/>
</dbReference>
<comment type="caution">
    <text evidence="5">The sequence shown here is derived from an EMBL/GenBank/DDBJ whole genome shotgun (WGS) entry which is preliminary data.</text>
</comment>
<dbReference type="InterPro" id="IPR000719">
    <property type="entry name" value="Prot_kinase_dom"/>
</dbReference>
<keyword evidence="1" id="KW-0677">Repeat</keyword>
<dbReference type="Pfam" id="PF12796">
    <property type="entry name" value="Ank_2"/>
    <property type="match status" value="1"/>
</dbReference>
<name>A0AAW1Q4Q0_9CHLO</name>
<dbReference type="PANTHER" id="PTHR24166">
    <property type="entry name" value="ROLLING PEBBLES, ISOFORM B"/>
    <property type="match status" value="1"/>
</dbReference>
<feature type="repeat" description="ANK" evidence="3">
    <location>
        <begin position="233"/>
        <end position="265"/>
    </location>
</feature>
<keyword evidence="2 3" id="KW-0040">ANK repeat</keyword>
<dbReference type="Gene3D" id="1.10.510.10">
    <property type="entry name" value="Transferase(Phosphotransferase) domain 1"/>
    <property type="match status" value="1"/>
</dbReference>
<dbReference type="AlphaFoldDB" id="A0AAW1Q4Q0"/>
<dbReference type="PROSITE" id="PS50011">
    <property type="entry name" value="PROTEIN_KINASE_DOM"/>
    <property type="match status" value="1"/>
</dbReference>
<dbReference type="InterPro" id="IPR002110">
    <property type="entry name" value="Ankyrin_rpt"/>
</dbReference>
<evidence type="ECO:0000259" key="4">
    <source>
        <dbReference type="PROSITE" id="PS50011"/>
    </source>
</evidence>
<reference evidence="5 6" key="1">
    <citation type="journal article" date="2024" name="Nat. Commun.">
        <title>Phylogenomics reveals the evolutionary origins of lichenization in chlorophyte algae.</title>
        <authorList>
            <person name="Puginier C."/>
            <person name="Libourel C."/>
            <person name="Otte J."/>
            <person name="Skaloud P."/>
            <person name="Haon M."/>
            <person name="Grisel S."/>
            <person name="Petersen M."/>
            <person name="Berrin J.G."/>
            <person name="Delaux P.M."/>
            <person name="Dal Grande F."/>
            <person name="Keller J."/>
        </authorList>
    </citation>
    <scope>NUCLEOTIDE SEQUENCE [LARGE SCALE GENOMIC DNA]</scope>
    <source>
        <strain evidence="5 6">SAG 2043</strain>
    </source>
</reference>
<sequence>MAAENGNLDILRIILKSEGVRVQLVKAATQLEDRPATPLISIGIGMDNMRMDQFLGAPGLFCMNTYGYYSSNGWAYFGLEASGQQYGPKFGAGDTIGTQEHWRFKQLLHPIHLAVSARSIAVLEMLLKHGASIYQTDEDDWTPLHFASHAGWCEGIVRLLDQHKASMSNRKTASSAKPAAGSKQAESATAGFVDACTKWGSTPLLSAIKNSQSAAARILINQGGADCSVTDEQGRTLLMFAARTGNVGTMTLLIKKGVAVKTKDLMGRTALQYACNEAAVVFLEKQGNKTIEYEGREYLLLRVDTEVRKGAVGQVVLAKLAAYGNPVAIKYHSLKEARDVSFDILTLFSKSLRDGNMLPDNQCRFIFECLVRVVQFVHGAGYVHHDLKACNFVRFFEGRYKLIDFDNCREANTEMGFTTAEICPPEMAAHPLAPRNSRACQKPMLSCYSMESWALGCVLYQMTTHRWLLCDVANWDQGDIYKQTDEEAMKAWRAADDVLIQRLLEQHVLNGPANAAHELLTQLLCINPKHRIQVGEVLSSTFLKGGATMHTIEGHVQVACADL</sequence>
<dbReference type="GO" id="GO:0005524">
    <property type="term" value="F:ATP binding"/>
    <property type="evidence" value="ECO:0007669"/>
    <property type="project" value="InterPro"/>
</dbReference>
<dbReference type="SUPFAM" id="SSF48403">
    <property type="entry name" value="Ankyrin repeat"/>
    <property type="match status" value="1"/>
</dbReference>
<evidence type="ECO:0000256" key="3">
    <source>
        <dbReference type="PROSITE-ProRule" id="PRU00023"/>
    </source>
</evidence>
<evidence type="ECO:0000313" key="6">
    <source>
        <dbReference type="Proteomes" id="UP001489004"/>
    </source>
</evidence>
<protein>
    <recommendedName>
        <fullName evidence="4">Protein kinase domain-containing protein</fullName>
    </recommendedName>
</protein>
<feature type="domain" description="Protein kinase" evidence="4">
    <location>
        <begin position="236"/>
        <end position="543"/>
    </location>
</feature>
<proteinExistence type="predicted"/>
<dbReference type="Gene3D" id="1.25.40.20">
    <property type="entry name" value="Ankyrin repeat-containing domain"/>
    <property type="match status" value="2"/>
</dbReference>
<dbReference type="Proteomes" id="UP001489004">
    <property type="component" value="Unassembled WGS sequence"/>
</dbReference>
<organism evidence="5 6">
    <name type="scientific">[Myrmecia] bisecta</name>
    <dbReference type="NCBI Taxonomy" id="41462"/>
    <lineage>
        <taxon>Eukaryota</taxon>
        <taxon>Viridiplantae</taxon>
        <taxon>Chlorophyta</taxon>
        <taxon>core chlorophytes</taxon>
        <taxon>Trebouxiophyceae</taxon>
        <taxon>Trebouxiales</taxon>
        <taxon>Trebouxiaceae</taxon>
        <taxon>Myrmecia</taxon>
    </lineage>
</organism>
<dbReference type="SUPFAM" id="SSF56112">
    <property type="entry name" value="Protein kinase-like (PK-like)"/>
    <property type="match status" value="1"/>
</dbReference>
<dbReference type="PROSITE" id="PS50297">
    <property type="entry name" value="ANK_REP_REGION"/>
    <property type="match status" value="2"/>
</dbReference>
<feature type="repeat" description="ANK" evidence="3">
    <location>
        <begin position="106"/>
        <end position="138"/>
    </location>
</feature>
<evidence type="ECO:0000256" key="2">
    <source>
        <dbReference type="ARBA" id="ARBA00023043"/>
    </source>
</evidence>
<dbReference type="Gene3D" id="2.60.120.920">
    <property type="match status" value="1"/>
</dbReference>
<evidence type="ECO:0000256" key="1">
    <source>
        <dbReference type="ARBA" id="ARBA00022737"/>
    </source>
</evidence>
<dbReference type="InterPro" id="IPR011009">
    <property type="entry name" value="Kinase-like_dom_sf"/>
</dbReference>
<dbReference type="PROSITE" id="PS50088">
    <property type="entry name" value="ANK_REPEAT"/>
    <property type="match status" value="3"/>
</dbReference>
<dbReference type="Pfam" id="PF13637">
    <property type="entry name" value="Ank_4"/>
    <property type="match status" value="1"/>
</dbReference>
<keyword evidence="6" id="KW-1185">Reference proteome</keyword>
<dbReference type="InterPro" id="IPR050889">
    <property type="entry name" value="Dendritic_Spine_Reg/Scaffold"/>
</dbReference>
<dbReference type="Pfam" id="PF00069">
    <property type="entry name" value="Pkinase"/>
    <property type="match status" value="1"/>
</dbReference>
<dbReference type="SMART" id="SM00220">
    <property type="entry name" value="S_TKc"/>
    <property type="match status" value="1"/>
</dbReference>
<dbReference type="EMBL" id="JALJOR010000006">
    <property type="protein sequence ID" value="KAK9815827.1"/>
    <property type="molecule type" value="Genomic_DNA"/>
</dbReference>
<dbReference type="SMART" id="SM00248">
    <property type="entry name" value="ANK"/>
    <property type="match status" value="5"/>
</dbReference>